<evidence type="ECO:0000256" key="1">
    <source>
        <dbReference type="ARBA" id="ARBA00022490"/>
    </source>
</evidence>
<dbReference type="CDD" id="cd03443">
    <property type="entry name" value="PaaI_thioesterase"/>
    <property type="match status" value="1"/>
</dbReference>
<evidence type="ECO:0000256" key="2">
    <source>
        <dbReference type="ARBA" id="ARBA00022801"/>
    </source>
</evidence>
<evidence type="ECO:0000256" key="4">
    <source>
        <dbReference type="ARBA" id="ARBA00023098"/>
    </source>
</evidence>
<organism evidence="5">
    <name type="scientific">freshwater metagenome</name>
    <dbReference type="NCBI Taxonomy" id="449393"/>
    <lineage>
        <taxon>unclassified sequences</taxon>
        <taxon>metagenomes</taxon>
        <taxon>ecological metagenomes</taxon>
    </lineage>
</organism>
<evidence type="ECO:0000313" key="5">
    <source>
        <dbReference type="EMBL" id="CAB4712082.1"/>
    </source>
</evidence>
<dbReference type="GO" id="GO:0006631">
    <property type="term" value="P:fatty acid metabolic process"/>
    <property type="evidence" value="ECO:0007669"/>
    <property type="project" value="UniProtKB-KW"/>
</dbReference>
<dbReference type="SUPFAM" id="SSF54637">
    <property type="entry name" value="Thioesterase/thiol ester dehydrase-isomerase"/>
    <property type="match status" value="1"/>
</dbReference>
<reference evidence="5" key="1">
    <citation type="submission" date="2020-05" db="EMBL/GenBank/DDBJ databases">
        <authorList>
            <person name="Chiriac C."/>
            <person name="Salcher M."/>
            <person name="Ghai R."/>
            <person name="Kavagutti S V."/>
        </authorList>
    </citation>
    <scope>NUCLEOTIDE SEQUENCE</scope>
</reference>
<sequence length="223" mass="24247">MAGYVKDDITPEQLERERALYGPFTQAVRELVDAGIRTLVDDDEIRAAQAEIEAITARLRSRQLDGSYGVKFGSTGRGRPWGNSVVGLRNAIAPPLVTDHDDEGNVWCDFHLGAAYEGPPTLVHGGVSALILDQMLGEAAGAGGRPGMTGTLTLRYRQGTPLGDLRAESWIDRSEGIKTWAKGHIIGPNGVTVEAEGVFILPKWAREILAKQDPDERPPNYFE</sequence>
<accession>A0A6J6QN30</accession>
<gene>
    <name evidence="5" type="ORF">UFOPK2579_01504</name>
</gene>
<dbReference type="Gene3D" id="3.10.129.10">
    <property type="entry name" value="Hotdog Thioesterase"/>
    <property type="match status" value="1"/>
</dbReference>
<name>A0A6J6QN30_9ZZZZ</name>
<protein>
    <submittedName>
        <fullName evidence="5">Unannotated protein</fullName>
    </submittedName>
</protein>
<dbReference type="PANTHER" id="PTHR12418">
    <property type="entry name" value="ACYL-COENZYME A THIOESTERASE THEM4"/>
    <property type="match status" value="1"/>
</dbReference>
<keyword evidence="2" id="KW-0378">Hydrolase</keyword>
<keyword evidence="1" id="KW-0963">Cytoplasm</keyword>
<keyword evidence="4" id="KW-0443">Lipid metabolism</keyword>
<dbReference type="AlphaFoldDB" id="A0A6J6QN30"/>
<dbReference type="PANTHER" id="PTHR12418:SF19">
    <property type="entry name" value="ACYL-COENZYME A THIOESTERASE THEM4"/>
    <property type="match status" value="1"/>
</dbReference>
<dbReference type="InterPro" id="IPR052365">
    <property type="entry name" value="THEM4/THEM5_acyl-CoA_thioest"/>
</dbReference>
<dbReference type="GO" id="GO:0016787">
    <property type="term" value="F:hydrolase activity"/>
    <property type="evidence" value="ECO:0007669"/>
    <property type="project" value="UniProtKB-KW"/>
</dbReference>
<dbReference type="EMBL" id="CAEZXR010000176">
    <property type="protein sequence ID" value="CAB4712082.1"/>
    <property type="molecule type" value="Genomic_DNA"/>
</dbReference>
<dbReference type="InterPro" id="IPR029069">
    <property type="entry name" value="HotDog_dom_sf"/>
</dbReference>
<keyword evidence="3" id="KW-0276">Fatty acid metabolism</keyword>
<proteinExistence type="predicted"/>
<evidence type="ECO:0000256" key="3">
    <source>
        <dbReference type="ARBA" id="ARBA00022832"/>
    </source>
</evidence>